<evidence type="ECO:0000256" key="6">
    <source>
        <dbReference type="SAM" id="SignalP"/>
    </source>
</evidence>
<keyword evidence="9" id="KW-0675">Receptor</keyword>
<feature type="signal peptide" evidence="6">
    <location>
        <begin position="1"/>
        <end position="33"/>
    </location>
</feature>
<keyword evidence="4" id="KW-0998">Cell outer membrane</keyword>
<evidence type="ECO:0000256" key="1">
    <source>
        <dbReference type="ARBA" id="ARBA00004442"/>
    </source>
</evidence>
<dbReference type="Pfam" id="PF07715">
    <property type="entry name" value="Plug"/>
    <property type="match status" value="1"/>
</dbReference>
<evidence type="ECO:0000313" key="10">
    <source>
        <dbReference type="Proteomes" id="UP000443353"/>
    </source>
</evidence>
<sequence>MNSSKNRSRHNAHTGTRILQLTILASMVSTAYAQEAAPTAPQTVTVTGYRASLASSARDKREATGFQDSIFAEDIGKFPDTNIAESLNRIPGVQVSREITGEGVNVQIRGLGTSFTKVLLNGAPVAVASTGTTDAQSSNREVDLDLLPTDLFTKLTVSKSPTASMLEGGAAGVVDMRSARPFDHKGDFNSFNVVGTRSQVAGKWGNRGSLVSSRTWDNTWGLLGGIAWGSTKVHTTGYETIGYTNPNLTAAQNNSPTRNNTGGGNFTIPATVPSNAGNGLTPGAPIDQAFLLAHNPGLTIQQIDNALIPRLGRSMAEYGDKGKITAVLSGEYRPSDSLHFYVDSMFSEKHNTLERTDTSWVGRNGAVIPLNMKVSGGDCANGCVVESGTFANAQYFLEYRPYNERVRLIGVNPGFEWKLSDKLKMDGQVNYTRSTFTRQSPTVGPVTAQNSGTTIDYQNGALPSITSNVDTYDPASWVLNTSQGGRVSINAEERMTRTQGVRSSLTWGDKAFSIKGGFAYDDIMRRITARDNTTAWQNLVCANSANCQGPGSLGLGIANYLVQGPDNLLSVDFNRFAAATGYDALLQSAPVAGSSNTGASTGYIDEKTTGLFLQVDGTVPVFDRSLRYDAGVRYVRTKQNVGAYNSTVDPRNATLPAGSTPFPNISQWVYIDKTYNNTLPSASLAYDLAKNLVLRASVSRSMTRANPDALRPGINFSSPSADTATLGSPDLKPYISDNFDFGVEYYMGREGYLSATVFQKNLNGFTLNQNVTVPFSALAAYGITYSNLTPTQQGSLDARGGQNAATIVTTSQRNASGLLKVQGLELGWVQPLDKLLPWRGFGFSETLTMINQKASGEGSAGFVALGVPKKSNNFQVYYENHGLLARLSHTYSQGSQNSGPNQNGITNAALFGDDFKQLDFSSQVDLAEIMDRDNYPTLTLDVVNLTNTTRRAYFQYPNATYTSYKPGRTLAVGLRMKF</sequence>
<comment type="subcellular location">
    <subcellularLocation>
        <location evidence="1 5">Cell outer membrane</location>
    </subcellularLocation>
</comment>
<keyword evidence="10" id="KW-1185">Reference proteome</keyword>
<gene>
    <name evidence="9" type="ORF">GPY61_12520</name>
</gene>
<dbReference type="EMBL" id="WSES01000003">
    <property type="protein sequence ID" value="MVW60754.1"/>
    <property type="molecule type" value="Genomic_DNA"/>
</dbReference>
<dbReference type="Pfam" id="PF00593">
    <property type="entry name" value="TonB_dep_Rec_b-barrel"/>
    <property type="match status" value="1"/>
</dbReference>
<protein>
    <submittedName>
        <fullName evidence="9">TonB-dependent receptor</fullName>
    </submittedName>
</protein>
<feature type="domain" description="TonB-dependent receptor-like beta-barrel" evidence="7">
    <location>
        <begin position="449"/>
        <end position="945"/>
    </location>
</feature>
<accession>A0A7X3K7B5</accession>
<dbReference type="PANTHER" id="PTHR40980">
    <property type="entry name" value="PLUG DOMAIN-CONTAINING PROTEIN"/>
    <property type="match status" value="1"/>
</dbReference>
<dbReference type="InterPro" id="IPR010104">
    <property type="entry name" value="TonB_rcpt_bac"/>
</dbReference>
<keyword evidence="6" id="KW-0732">Signal</keyword>
<feature type="chain" id="PRO_5031463232" evidence="6">
    <location>
        <begin position="34"/>
        <end position="978"/>
    </location>
</feature>
<dbReference type="InterPro" id="IPR012910">
    <property type="entry name" value="Plug_dom"/>
</dbReference>
<dbReference type="InterPro" id="IPR000531">
    <property type="entry name" value="Beta-barrel_TonB"/>
</dbReference>
<keyword evidence="5" id="KW-0798">TonB box</keyword>
<dbReference type="Gene3D" id="2.170.130.10">
    <property type="entry name" value="TonB-dependent receptor, plug domain"/>
    <property type="match status" value="1"/>
</dbReference>
<organism evidence="9 10">
    <name type="scientific">Massilia cellulosiltytica</name>
    <dbReference type="NCBI Taxonomy" id="2683234"/>
    <lineage>
        <taxon>Bacteria</taxon>
        <taxon>Pseudomonadati</taxon>
        <taxon>Pseudomonadota</taxon>
        <taxon>Betaproteobacteria</taxon>
        <taxon>Burkholderiales</taxon>
        <taxon>Oxalobacteraceae</taxon>
        <taxon>Telluria group</taxon>
        <taxon>Massilia</taxon>
    </lineage>
</organism>
<dbReference type="AlphaFoldDB" id="A0A7X3K7B5"/>
<proteinExistence type="inferred from homology"/>
<evidence type="ECO:0000256" key="3">
    <source>
        <dbReference type="ARBA" id="ARBA00023136"/>
    </source>
</evidence>
<dbReference type="PANTHER" id="PTHR40980:SF3">
    <property type="entry name" value="TONB-DEPENDENT RECEPTOR-LIKE BETA-BARREL DOMAIN-CONTAINING PROTEIN"/>
    <property type="match status" value="1"/>
</dbReference>
<dbReference type="InterPro" id="IPR037066">
    <property type="entry name" value="Plug_dom_sf"/>
</dbReference>
<dbReference type="RefSeq" id="WP_056125694.1">
    <property type="nucleotide sequence ID" value="NZ_WSES01000003.1"/>
</dbReference>
<dbReference type="InterPro" id="IPR036942">
    <property type="entry name" value="Beta-barrel_TonB_sf"/>
</dbReference>
<evidence type="ECO:0000256" key="4">
    <source>
        <dbReference type="ARBA" id="ARBA00023237"/>
    </source>
</evidence>
<comment type="caution">
    <text evidence="9">The sequence shown here is derived from an EMBL/GenBank/DDBJ whole genome shotgun (WGS) entry which is preliminary data.</text>
</comment>
<dbReference type="NCBIfam" id="TIGR01782">
    <property type="entry name" value="TonB-Xanth-Caul"/>
    <property type="match status" value="1"/>
</dbReference>
<evidence type="ECO:0000259" key="8">
    <source>
        <dbReference type="Pfam" id="PF07715"/>
    </source>
</evidence>
<evidence type="ECO:0000313" key="9">
    <source>
        <dbReference type="EMBL" id="MVW60754.1"/>
    </source>
</evidence>
<evidence type="ECO:0000256" key="2">
    <source>
        <dbReference type="ARBA" id="ARBA00009810"/>
    </source>
</evidence>
<evidence type="ECO:0000259" key="7">
    <source>
        <dbReference type="Pfam" id="PF00593"/>
    </source>
</evidence>
<dbReference type="GO" id="GO:0009279">
    <property type="term" value="C:cell outer membrane"/>
    <property type="evidence" value="ECO:0007669"/>
    <property type="project" value="UniProtKB-SubCell"/>
</dbReference>
<dbReference type="Gene3D" id="2.40.170.20">
    <property type="entry name" value="TonB-dependent receptor, beta-barrel domain"/>
    <property type="match status" value="1"/>
</dbReference>
<comment type="similarity">
    <text evidence="2 5">Belongs to the TonB-dependent receptor family.</text>
</comment>
<evidence type="ECO:0000256" key="5">
    <source>
        <dbReference type="RuleBase" id="RU003357"/>
    </source>
</evidence>
<keyword evidence="3 5" id="KW-0472">Membrane</keyword>
<reference evidence="9 10" key="1">
    <citation type="submission" date="2019-12" db="EMBL/GenBank/DDBJ databases">
        <authorList>
            <person name="Li C."/>
            <person name="Zhao J."/>
        </authorList>
    </citation>
    <scope>NUCLEOTIDE SEQUENCE [LARGE SCALE GENOMIC DNA]</scope>
    <source>
        <strain evidence="9 10">NEAU-DD11</strain>
    </source>
</reference>
<feature type="domain" description="TonB-dependent receptor plug" evidence="8">
    <location>
        <begin position="60"/>
        <end position="173"/>
    </location>
</feature>
<name>A0A7X3K7B5_9BURK</name>
<dbReference type="Proteomes" id="UP000443353">
    <property type="component" value="Unassembled WGS sequence"/>
</dbReference>
<dbReference type="SUPFAM" id="SSF56935">
    <property type="entry name" value="Porins"/>
    <property type="match status" value="1"/>
</dbReference>